<dbReference type="OrthoDB" id="3176171at2759"/>
<feature type="domain" description="Kinesin motor" evidence="10">
    <location>
        <begin position="332"/>
        <end position="707"/>
    </location>
</feature>
<dbReference type="SUPFAM" id="SSF52540">
    <property type="entry name" value="P-loop containing nucleoside triphosphate hydrolases"/>
    <property type="match status" value="1"/>
</dbReference>
<dbReference type="GO" id="GO:0005524">
    <property type="term" value="F:ATP binding"/>
    <property type="evidence" value="ECO:0007669"/>
    <property type="project" value="UniProtKB-UniRule"/>
</dbReference>
<evidence type="ECO:0000256" key="2">
    <source>
        <dbReference type="ARBA" id="ARBA00022701"/>
    </source>
</evidence>
<dbReference type="GO" id="GO:0007018">
    <property type="term" value="P:microtubule-based movement"/>
    <property type="evidence" value="ECO:0007669"/>
    <property type="project" value="InterPro"/>
</dbReference>
<dbReference type="EMBL" id="JANKHO010000351">
    <property type="protein sequence ID" value="KAJ3511070.1"/>
    <property type="molecule type" value="Genomic_DNA"/>
</dbReference>
<dbReference type="InterPro" id="IPR001752">
    <property type="entry name" value="Kinesin_motor_dom"/>
</dbReference>
<feature type="coiled-coil region" evidence="8">
    <location>
        <begin position="284"/>
        <end position="318"/>
    </location>
</feature>
<comment type="similarity">
    <text evidence="1">Belongs to the TRAFAC class myosin-kinesin ATPase superfamily. Kinesin family. KIN-14 subfamily.</text>
</comment>
<dbReference type="Proteomes" id="UP001148786">
    <property type="component" value="Unassembled WGS sequence"/>
</dbReference>
<dbReference type="Gene3D" id="3.40.850.10">
    <property type="entry name" value="Kinesin motor domain"/>
    <property type="match status" value="1"/>
</dbReference>
<protein>
    <recommendedName>
        <fullName evidence="7">Kinesin-like protein</fullName>
    </recommendedName>
</protein>
<sequence>MSRLPRLRSSSPDRTHLASDAGPSLPGRTTTSLKRKAIIEEEEEAGDQPRKLAAVGATRPNRPLQPSRTATNTRGAALPKPLTKPRAPTLTQSTRGTSAPPTSSKPPTRSTTSRTPATRVVSGARPASRPSDDKRFNELQTQLTSIEAARAADAERLARDMEAERNKVAELQANHLALSRELATAKSQELNQRRELVHASDEIENMKKKHLREVADLEADIRKRDRELREVNEDLRLCRSDLERERETVSSLKNTISHQSTAQLTLTTQNHTLEAQSTALQSQIDAYARTVSELTLKLESTQKQVDDLKKEAMDSELVRRKLHNMVQELKGNIRVFCRVRPVLPSDLTTYAASLSTSGSASSGSEGSLDFEKSKEELQANLAFPDTRDHKEIVVSSSSSSATGQERKEIYNFGFDRVFEPDSTQAEVFEEISQLAQSCTDGYNVCIFAYGQTGSGKSFTMEGGATDSSAGMIPRAVEQVFRVAEEMKSRGWEYKMEGQFLEIYNETINDLLGKGEFDKKKHEIKHDAKTGSTRVTDVEVVPLTSPSQVKSLLAIAQSRRSVAATLMNERSSRSHSVFTLRISGVNVGIDGCVGTGERCEGSLNLVDLAGSERLNVSFANGADKERVRETQNINKSLSALGDVIAALGEKGEKGEKHIPYRNSKLTYLLQNSLSGNSKTLMVLNLSPLAAHLQESLTSLRFATKVNNTTIGTAKKQVRTS</sequence>
<dbReference type="SMART" id="SM00129">
    <property type="entry name" value="KISc"/>
    <property type="match status" value="1"/>
</dbReference>
<keyword evidence="2 7" id="KW-0493">Microtubule</keyword>
<dbReference type="PANTHER" id="PTHR47972">
    <property type="entry name" value="KINESIN-LIKE PROTEIN KLP-3"/>
    <property type="match status" value="1"/>
</dbReference>
<dbReference type="PROSITE" id="PS00411">
    <property type="entry name" value="KINESIN_MOTOR_1"/>
    <property type="match status" value="1"/>
</dbReference>
<dbReference type="PANTHER" id="PTHR47972:SF45">
    <property type="entry name" value="PROTEIN CLARET SEGREGATIONAL"/>
    <property type="match status" value="1"/>
</dbReference>
<feature type="compositionally biased region" description="Low complexity" evidence="9">
    <location>
        <begin position="1"/>
        <end position="10"/>
    </location>
</feature>
<dbReference type="PROSITE" id="PS50067">
    <property type="entry name" value="KINESIN_MOTOR_2"/>
    <property type="match status" value="1"/>
</dbReference>
<evidence type="ECO:0000313" key="11">
    <source>
        <dbReference type="EMBL" id="KAJ3511070.1"/>
    </source>
</evidence>
<keyword evidence="3 6" id="KW-0547">Nucleotide-binding</keyword>
<evidence type="ECO:0000259" key="10">
    <source>
        <dbReference type="PROSITE" id="PS50067"/>
    </source>
</evidence>
<dbReference type="InterPro" id="IPR036961">
    <property type="entry name" value="Kinesin_motor_dom_sf"/>
</dbReference>
<dbReference type="InterPro" id="IPR019821">
    <property type="entry name" value="Kinesin_motor_CS"/>
</dbReference>
<dbReference type="AlphaFoldDB" id="A0A9W8K2Y0"/>
<proteinExistence type="inferred from homology"/>
<keyword evidence="8" id="KW-0175">Coiled coil</keyword>
<evidence type="ECO:0000256" key="4">
    <source>
        <dbReference type="ARBA" id="ARBA00022840"/>
    </source>
</evidence>
<evidence type="ECO:0000256" key="6">
    <source>
        <dbReference type="PROSITE-ProRule" id="PRU00283"/>
    </source>
</evidence>
<evidence type="ECO:0000256" key="1">
    <source>
        <dbReference type="ARBA" id="ARBA00010899"/>
    </source>
</evidence>
<evidence type="ECO:0000256" key="8">
    <source>
        <dbReference type="SAM" id="Coils"/>
    </source>
</evidence>
<dbReference type="Pfam" id="PF00225">
    <property type="entry name" value="Kinesin"/>
    <property type="match status" value="1"/>
</dbReference>
<feature type="region of interest" description="Disordered" evidence="9">
    <location>
        <begin position="1"/>
        <end position="136"/>
    </location>
</feature>
<dbReference type="GO" id="GO:0005874">
    <property type="term" value="C:microtubule"/>
    <property type="evidence" value="ECO:0007669"/>
    <property type="project" value="UniProtKB-KW"/>
</dbReference>
<feature type="coiled-coil region" evidence="8">
    <location>
        <begin position="151"/>
        <end position="248"/>
    </location>
</feature>
<evidence type="ECO:0000256" key="9">
    <source>
        <dbReference type="SAM" id="MobiDB-lite"/>
    </source>
</evidence>
<organism evidence="11 12">
    <name type="scientific">Agrocybe chaxingu</name>
    <dbReference type="NCBI Taxonomy" id="84603"/>
    <lineage>
        <taxon>Eukaryota</taxon>
        <taxon>Fungi</taxon>
        <taxon>Dikarya</taxon>
        <taxon>Basidiomycota</taxon>
        <taxon>Agaricomycotina</taxon>
        <taxon>Agaricomycetes</taxon>
        <taxon>Agaricomycetidae</taxon>
        <taxon>Agaricales</taxon>
        <taxon>Agaricineae</taxon>
        <taxon>Strophariaceae</taxon>
        <taxon>Agrocybe</taxon>
    </lineage>
</organism>
<keyword evidence="12" id="KW-1185">Reference proteome</keyword>
<reference evidence="11" key="1">
    <citation type="submission" date="2022-07" db="EMBL/GenBank/DDBJ databases">
        <title>Genome Sequence of Agrocybe chaxingu.</title>
        <authorList>
            <person name="Buettner E."/>
        </authorList>
    </citation>
    <scope>NUCLEOTIDE SEQUENCE</scope>
    <source>
        <strain evidence="11">MP-N11</strain>
    </source>
</reference>
<keyword evidence="5 6" id="KW-0505">Motor protein</keyword>
<accession>A0A9W8K2Y0</accession>
<feature type="compositionally biased region" description="Polar residues" evidence="9">
    <location>
        <begin position="64"/>
        <end position="74"/>
    </location>
</feature>
<dbReference type="GO" id="GO:0008017">
    <property type="term" value="F:microtubule binding"/>
    <property type="evidence" value="ECO:0007669"/>
    <property type="project" value="InterPro"/>
</dbReference>
<comment type="caution">
    <text evidence="11">The sequence shown here is derived from an EMBL/GenBank/DDBJ whole genome shotgun (WGS) entry which is preliminary data.</text>
</comment>
<feature type="compositionally biased region" description="Low complexity" evidence="9">
    <location>
        <begin position="97"/>
        <end position="119"/>
    </location>
</feature>
<keyword evidence="4 6" id="KW-0067">ATP-binding</keyword>
<gene>
    <name evidence="11" type="ORF">NLJ89_g4312</name>
</gene>
<evidence type="ECO:0000256" key="3">
    <source>
        <dbReference type="ARBA" id="ARBA00022741"/>
    </source>
</evidence>
<feature type="binding site" evidence="6">
    <location>
        <begin position="450"/>
        <end position="457"/>
    </location>
    <ligand>
        <name>ATP</name>
        <dbReference type="ChEBI" id="CHEBI:30616"/>
    </ligand>
</feature>
<dbReference type="CDD" id="cd01366">
    <property type="entry name" value="KISc_C_terminal"/>
    <property type="match status" value="1"/>
</dbReference>
<name>A0A9W8K2Y0_9AGAR</name>
<dbReference type="GO" id="GO:0003777">
    <property type="term" value="F:microtubule motor activity"/>
    <property type="evidence" value="ECO:0007669"/>
    <property type="project" value="InterPro"/>
</dbReference>
<dbReference type="InterPro" id="IPR027640">
    <property type="entry name" value="Kinesin-like_fam"/>
</dbReference>
<evidence type="ECO:0000256" key="7">
    <source>
        <dbReference type="RuleBase" id="RU000394"/>
    </source>
</evidence>
<dbReference type="InterPro" id="IPR027417">
    <property type="entry name" value="P-loop_NTPase"/>
</dbReference>
<evidence type="ECO:0000256" key="5">
    <source>
        <dbReference type="ARBA" id="ARBA00023175"/>
    </source>
</evidence>
<evidence type="ECO:0000313" key="12">
    <source>
        <dbReference type="Proteomes" id="UP001148786"/>
    </source>
</evidence>
<dbReference type="PRINTS" id="PR00380">
    <property type="entry name" value="KINESINHEAVY"/>
</dbReference>